<dbReference type="EMBL" id="MDYN01000126">
    <property type="protein sequence ID" value="OQD76713.1"/>
    <property type="molecule type" value="Genomic_DNA"/>
</dbReference>
<dbReference type="Pfam" id="PF12796">
    <property type="entry name" value="Ank_2"/>
    <property type="match status" value="2"/>
</dbReference>
<feature type="repeat" description="ANK" evidence="1">
    <location>
        <begin position="227"/>
        <end position="254"/>
    </location>
</feature>
<evidence type="ECO:0000313" key="4">
    <source>
        <dbReference type="EMBL" id="OQD78017.1"/>
    </source>
</evidence>
<dbReference type="Proteomes" id="UP000191672">
    <property type="component" value="Unassembled WGS sequence"/>
</dbReference>
<accession>A0A1V6PHG0</accession>
<dbReference type="Pfam" id="PF13857">
    <property type="entry name" value="Ank_5"/>
    <property type="match status" value="1"/>
</dbReference>
<dbReference type="EMBL" id="MDYN01000098">
    <property type="protein sequence ID" value="OQD78017.1"/>
    <property type="molecule type" value="Genomic_DNA"/>
</dbReference>
<name>A0A1V6PHG0_9EURO</name>
<evidence type="ECO:0000313" key="5">
    <source>
        <dbReference type="Proteomes" id="UP000191672"/>
    </source>
</evidence>
<feature type="repeat" description="ANK" evidence="1">
    <location>
        <begin position="255"/>
        <end position="288"/>
    </location>
</feature>
<proteinExistence type="predicted"/>
<dbReference type="InterPro" id="IPR002110">
    <property type="entry name" value="Ankyrin_rpt"/>
</dbReference>
<reference evidence="5" key="2">
    <citation type="journal article" date="2017" name="Nat. Microbiol.">
        <title>Global analysis of biosynthetic gene clusters reveals vast potential of secondary metabolite production in Penicillium species.</title>
        <authorList>
            <person name="Nielsen J.C."/>
            <person name="Grijseels S."/>
            <person name="Prigent S."/>
            <person name="Ji B."/>
            <person name="Dainat J."/>
            <person name="Nielsen K.F."/>
            <person name="Frisvad J.C."/>
            <person name="Workman M."/>
            <person name="Nielsen J."/>
        </authorList>
    </citation>
    <scope>NUCLEOTIDE SEQUENCE [LARGE SCALE GENOMIC DNA]</scope>
    <source>
        <strain evidence="5">IBT 31811</strain>
    </source>
</reference>
<keyword evidence="5" id="KW-1185">Reference proteome</keyword>
<dbReference type="SMART" id="SM00248">
    <property type="entry name" value="ANK"/>
    <property type="match status" value="14"/>
</dbReference>
<organism evidence="2 5">
    <name type="scientific">Penicillium antarcticum</name>
    <dbReference type="NCBI Taxonomy" id="416450"/>
    <lineage>
        <taxon>Eukaryota</taxon>
        <taxon>Fungi</taxon>
        <taxon>Dikarya</taxon>
        <taxon>Ascomycota</taxon>
        <taxon>Pezizomycotina</taxon>
        <taxon>Eurotiomycetes</taxon>
        <taxon>Eurotiomycetidae</taxon>
        <taxon>Eurotiales</taxon>
        <taxon>Aspergillaceae</taxon>
        <taxon>Penicillium</taxon>
    </lineage>
</organism>
<feature type="repeat" description="ANK" evidence="1">
    <location>
        <begin position="357"/>
        <end position="390"/>
    </location>
</feature>
<reference evidence="2" key="1">
    <citation type="submission" date="2016-08" db="EMBL/GenBank/DDBJ databases">
        <title>Uncovering the secondary metabolism of Penicillium species provides insights into the evolution of 6-MSA pathways.</title>
        <authorList>
            <person name="Nielsen J.C."/>
            <person name="Nielsen J."/>
        </authorList>
    </citation>
    <scope>NUCLEOTIDE SEQUENCE [LARGE SCALE GENOMIC DNA]</scope>
    <source>
        <strain evidence="2">IBT 31811</strain>
    </source>
</reference>
<dbReference type="InterPro" id="IPR052391">
    <property type="entry name" value="E3_Ligase-Neurotoxin"/>
</dbReference>
<keyword evidence="1" id="KW-0040">ANK repeat</keyword>
<comment type="caution">
    <text evidence="2">The sequence shown here is derived from an EMBL/GenBank/DDBJ whole genome shotgun (WGS) entry which is preliminary data.</text>
</comment>
<gene>
    <name evidence="4" type="ORF">PENANT_c098G05098</name>
    <name evidence="3" type="ORF">PENANT_c126G05491</name>
    <name evidence="2" type="ORF">PENANT_c129G01017</name>
</gene>
<dbReference type="AlphaFoldDB" id="A0A1V6PHG0"/>
<sequence>MSLLDLPLELLFWVADNLDGAQDLLALVCLNKAANASLLPSLYQFNVRRQRSSALFWGVLKGNAEFVEKMLRGYQADVNTTDDKSRTPIFYALRAQNQTIIRMLLSDPRTDIDWQDKHKQTPLIYTIARNALSADSLLLDFKPRLNRRDEKKRSAIWYAVAHCHEGLVQVLLGRGSVIRMSDYRNISSVGLAIVKKSAEVTRMLLHHRESDTGKCLLEDDNVRDHLLHRAVKVGFHDIIALLVTHGANPNTRNRNGQSLLHQAAERGDKEVLQHLLTYEQTSADARDRFGRTAFHIAAEHGQKSIARLLLTCSAVDINALDNNGATALCLAVQAERTAIALQILAEDHVDLNVKGQNGSTALHSAAKRGNVPIAAVLLNNHDLDPNIRDDEEWTPLTCAASRGDLCMVELLLARTDIQVNVPQASPLFHAAREDHRDVVRRLLCLDTIDINQKFWDFSPLCVASEMGHLEITRLLLKHRPPPDLNLKTYMGDTALSLAACHGQLSIIDLLLKEKGLDVTASDKLGDTAICKAARNGHEHVVQRLFKDPRAKDGNDMKVAIETSLTSKISLYLQGRLNAEGNFRT</sequence>
<feature type="repeat" description="ANK" evidence="1">
    <location>
        <begin position="289"/>
        <end position="314"/>
    </location>
</feature>
<evidence type="ECO:0000313" key="2">
    <source>
        <dbReference type="EMBL" id="OQD76273.1"/>
    </source>
</evidence>
<evidence type="ECO:0000256" key="1">
    <source>
        <dbReference type="PROSITE-ProRule" id="PRU00023"/>
    </source>
</evidence>
<dbReference type="PROSITE" id="PS50088">
    <property type="entry name" value="ANK_REPEAT"/>
    <property type="match status" value="5"/>
</dbReference>
<feature type="repeat" description="ANK" evidence="1">
    <location>
        <begin position="490"/>
        <end position="523"/>
    </location>
</feature>
<dbReference type="EMBL" id="MDYN01000129">
    <property type="protein sequence ID" value="OQD76273.1"/>
    <property type="molecule type" value="Genomic_DNA"/>
</dbReference>
<dbReference type="SUPFAM" id="SSF48403">
    <property type="entry name" value="Ankyrin repeat"/>
    <property type="match status" value="2"/>
</dbReference>
<protein>
    <submittedName>
        <fullName evidence="2">Uncharacterized protein</fullName>
    </submittedName>
</protein>
<dbReference type="OrthoDB" id="341259at2759"/>
<dbReference type="InterPro" id="IPR036770">
    <property type="entry name" value="Ankyrin_rpt-contain_sf"/>
</dbReference>
<dbReference type="Gene3D" id="1.25.40.20">
    <property type="entry name" value="Ankyrin repeat-containing domain"/>
    <property type="match status" value="4"/>
</dbReference>
<dbReference type="PROSITE" id="PS50297">
    <property type="entry name" value="ANK_REP_REGION"/>
    <property type="match status" value="3"/>
</dbReference>
<dbReference type="PANTHER" id="PTHR24133:SF40">
    <property type="entry name" value="ANKYRIN REPEAT DOMAIN 44"/>
    <property type="match status" value="1"/>
</dbReference>
<evidence type="ECO:0000313" key="3">
    <source>
        <dbReference type="EMBL" id="OQD76713.1"/>
    </source>
</evidence>
<dbReference type="STRING" id="416450.A0A1V6PHG0"/>
<dbReference type="PANTHER" id="PTHR24133">
    <property type="entry name" value="ANKYRIN DOMAIN-CONTAINING"/>
    <property type="match status" value="1"/>
</dbReference>